<feature type="compositionally biased region" description="Basic residues" evidence="1">
    <location>
        <begin position="230"/>
        <end position="243"/>
    </location>
</feature>
<dbReference type="EMBL" id="MQVM01000008">
    <property type="protein sequence ID" value="ONH74887.1"/>
    <property type="molecule type" value="Genomic_DNA"/>
</dbReference>
<accession>A0A1V2LP90</accession>
<sequence>MINSDITELSSDFEITPNETEKFEKQELITWACKLELESIDYRNTSMQLIEQLSKLSKTLTDNLKNTSLYLFQLKNEMGQRDVKIKNFIEVSIAEELDTAYNNLAGISSKIKNVQQSIYKLEHHKIEEIISNIERSKYQQRSKDKQQDEKIRELEIQVKLLLQRQEYINLLKNPESSSSGTSLPKREFSHESFQQNEENKGKLAEVSSVRLPLSQRGISSQPSLQLSSRKEKHAPLRRNKKAPSRSTKLPKQARGKTFTRKLL</sequence>
<name>A0A1V2LP90_PICKU</name>
<feature type="region of interest" description="Disordered" evidence="1">
    <location>
        <begin position="216"/>
        <end position="263"/>
    </location>
</feature>
<evidence type="ECO:0000256" key="1">
    <source>
        <dbReference type="SAM" id="MobiDB-lite"/>
    </source>
</evidence>
<evidence type="ECO:0000313" key="2">
    <source>
        <dbReference type="EMBL" id="ONH74887.1"/>
    </source>
</evidence>
<dbReference type="GO" id="GO:0007131">
    <property type="term" value="P:reciprocal meiotic recombination"/>
    <property type="evidence" value="ECO:0007669"/>
    <property type="project" value="InterPro"/>
</dbReference>
<proteinExistence type="predicted"/>
<feature type="compositionally biased region" description="Polar residues" evidence="1">
    <location>
        <begin position="216"/>
        <end position="227"/>
    </location>
</feature>
<dbReference type="InterPro" id="IPR015159">
    <property type="entry name" value="Rec107"/>
</dbReference>
<dbReference type="AlphaFoldDB" id="A0A1V2LP90"/>
<dbReference type="Pfam" id="PF09074">
    <property type="entry name" value="Mer2"/>
    <property type="match status" value="1"/>
</dbReference>
<protein>
    <submittedName>
        <fullName evidence="2">Uncharacterized protein</fullName>
    </submittedName>
</protein>
<evidence type="ECO:0000313" key="3">
    <source>
        <dbReference type="Proteomes" id="UP000189274"/>
    </source>
</evidence>
<comment type="caution">
    <text evidence="2">The sequence shown here is derived from an EMBL/GenBank/DDBJ whole genome shotgun (WGS) entry which is preliminary data.</text>
</comment>
<reference evidence="3" key="1">
    <citation type="journal article" date="2017" name="Genome Announc.">
        <title>Genome sequences of Cyberlindnera fabianii 65, Pichia kudriavzevii 129, and Saccharomyces cerevisiae 131 isolated from fermented masau fruits in Zimbabwe.</title>
        <authorList>
            <person name="van Rijswijck I.M.H."/>
            <person name="Derks M.F.L."/>
            <person name="Abee T."/>
            <person name="de Ridder D."/>
            <person name="Smid E.J."/>
        </authorList>
    </citation>
    <scope>NUCLEOTIDE SEQUENCE [LARGE SCALE GENOMIC DNA]</scope>
    <source>
        <strain evidence="3">129</strain>
    </source>
</reference>
<gene>
    <name evidence="2" type="ORF">BOH78_2198</name>
</gene>
<organism evidence="2 3">
    <name type="scientific">Pichia kudriavzevii</name>
    <name type="common">Yeast</name>
    <name type="synonym">Issatchenkia orientalis</name>
    <dbReference type="NCBI Taxonomy" id="4909"/>
    <lineage>
        <taxon>Eukaryota</taxon>
        <taxon>Fungi</taxon>
        <taxon>Dikarya</taxon>
        <taxon>Ascomycota</taxon>
        <taxon>Saccharomycotina</taxon>
        <taxon>Pichiomycetes</taxon>
        <taxon>Pichiales</taxon>
        <taxon>Pichiaceae</taxon>
        <taxon>Pichia</taxon>
    </lineage>
</organism>
<dbReference type="VEuPathDB" id="FungiDB:C5L36_0B03690"/>
<feature type="compositionally biased region" description="Basic residues" evidence="1">
    <location>
        <begin position="251"/>
        <end position="263"/>
    </location>
</feature>
<feature type="region of interest" description="Disordered" evidence="1">
    <location>
        <begin position="173"/>
        <end position="204"/>
    </location>
</feature>
<dbReference type="Proteomes" id="UP000189274">
    <property type="component" value="Unassembled WGS sequence"/>
</dbReference>
<dbReference type="GO" id="GO:0000794">
    <property type="term" value="C:condensed nuclear chromosome"/>
    <property type="evidence" value="ECO:0007669"/>
    <property type="project" value="InterPro"/>
</dbReference>